<gene>
    <name evidence="7" type="ORF">ISN26_01830</name>
</gene>
<dbReference type="Proteomes" id="UP000604381">
    <property type="component" value="Unassembled WGS sequence"/>
</dbReference>
<keyword evidence="2 3" id="KW-0186">Copper</keyword>
<feature type="signal peptide" evidence="5">
    <location>
        <begin position="1"/>
        <end position="24"/>
    </location>
</feature>
<organism evidence="7 8">
    <name type="scientific">Candidatus Amphirhobacter heronislandensis</name>
    <dbReference type="NCBI Taxonomy" id="1732024"/>
    <lineage>
        <taxon>Bacteria</taxon>
        <taxon>Pseudomonadati</taxon>
        <taxon>Pseudomonadota</taxon>
        <taxon>Gammaproteobacteria</taxon>
        <taxon>Candidatus Tethybacterales</taxon>
        <taxon>Candidatus Tethybacteraceae</taxon>
        <taxon>Candidatus Amphirhobacter</taxon>
    </lineage>
</organism>
<accession>A0A930UFH7</accession>
<dbReference type="SUPFAM" id="SSF52833">
    <property type="entry name" value="Thioredoxin-like"/>
    <property type="match status" value="1"/>
</dbReference>
<feature type="chain" id="PRO_5037418167" evidence="5">
    <location>
        <begin position="25"/>
        <end position="198"/>
    </location>
</feature>
<proteinExistence type="inferred from homology"/>
<sequence>MEIRRRTAAVLLAALLLAGPAAHGHSVDHELVQGNITGLGHIGGDFGFIDDDGQLRRLSDFRGAPVLLFFGFANCPDVCPGFLAKASAVRRELGDAGAALPVIFVTVDPARDDRERLRRYLALFGDGFVGARVPDGELAEVMRQYAVAAQRVRDEDGKIVITHGSGAYLIDAAGGTAAYISTTRSVAEIAAQVAALLQ</sequence>
<dbReference type="EMBL" id="JADHEI010000028">
    <property type="protein sequence ID" value="MBF2734821.1"/>
    <property type="molecule type" value="Genomic_DNA"/>
</dbReference>
<name>A0A930UFH7_9GAMM</name>
<dbReference type="Gene3D" id="3.40.30.10">
    <property type="entry name" value="Glutaredoxin"/>
    <property type="match status" value="1"/>
</dbReference>
<reference evidence="7" key="1">
    <citation type="submission" date="2020-10" db="EMBL/GenBank/DDBJ databases">
        <title>An improved Amphimedon queenslandica hologenome assembly reveals how three proteobacterial symbionts can extend the metabolic phenotypic of their marine sponge host.</title>
        <authorList>
            <person name="Degnan B."/>
            <person name="Degnan S."/>
            <person name="Xiang X."/>
        </authorList>
    </citation>
    <scope>NUCLEOTIDE SEQUENCE</scope>
    <source>
        <strain evidence="7">AqS2</strain>
    </source>
</reference>
<keyword evidence="5" id="KW-0732">Signal</keyword>
<keyword evidence="8" id="KW-1185">Reference proteome</keyword>
<dbReference type="CDD" id="cd02968">
    <property type="entry name" value="SCO"/>
    <property type="match status" value="1"/>
</dbReference>
<evidence type="ECO:0000313" key="7">
    <source>
        <dbReference type="EMBL" id="MBF2734821.1"/>
    </source>
</evidence>
<feature type="disulfide bond" description="Redox-active" evidence="4">
    <location>
        <begin position="75"/>
        <end position="79"/>
    </location>
</feature>
<protein>
    <submittedName>
        <fullName evidence="7">SCO family protein</fullName>
    </submittedName>
</protein>
<feature type="domain" description="Thioredoxin" evidence="6">
    <location>
        <begin position="16"/>
        <end position="198"/>
    </location>
</feature>
<evidence type="ECO:0000256" key="4">
    <source>
        <dbReference type="PIRSR" id="PIRSR603782-2"/>
    </source>
</evidence>
<dbReference type="AlphaFoldDB" id="A0A930UFH7"/>
<feature type="binding site" evidence="3">
    <location>
        <position position="75"/>
    </location>
    <ligand>
        <name>Cu cation</name>
        <dbReference type="ChEBI" id="CHEBI:23378"/>
    </ligand>
</feature>
<evidence type="ECO:0000256" key="1">
    <source>
        <dbReference type="ARBA" id="ARBA00010996"/>
    </source>
</evidence>
<dbReference type="InterPro" id="IPR013766">
    <property type="entry name" value="Thioredoxin_domain"/>
</dbReference>
<dbReference type="PANTHER" id="PTHR12151">
    <property type="entry name" value="ELECTRON TRANSPORT PROTIN SCO1/SENC FAMILY MEMBER"/>
    <property type="match status" value="1"/>
</dbReference>
<dbReference type="GO" id="GO:0046872">
    <property type="term" value="F:metal ion binding"/>
    <property type="evidence" value="ECO:0007669"/>
    <property type="project" value="UniProtKB-KW"/>
</dbReference>
<comment type="caution">
    <text evidence="7">The sequence shown here is derived from an EMBL/GenBank/DDBJ whole genome shotgun (WGS) entry which is preliminary data.</text>
</comment>
<keyword evidence="4" id="KW-1015">Disulfide bond</keyword>
<feature type="binding site" evidence="3">
    <location>
        <position position="79"/>
    </location>
    <ligand>
        <name>Cu cation</name>
        <dbReference type="ChEBI" id="CHEBI:23378"/>
    </ligand>
</feature>
<evidence type="ECO:0000256" key="3">
    <source>
        <dbReference type="PIRSR" id="PIRSR603782-1"/>
    </source>
</evidence>
<dbReference type="InterPro" id="IPR003782">
    <property type="entry name" value="SCO1/SenC"/>
</dbReference>
<dbReference type="InterPro" id="IPR036249">
    <property type="entry name" value="Thioredoxin-like_sf"/>
</dbReference>
<feature type="binding site" evidence="3">
    <location>
        <position position="163"/>
    </location>
    <ligand>
        <name>Cu cation</name>
        <dbReference type="ChEBI" id="CHEBI:23378"/>
    </ligand>
</feature>
<dbReference type="PROSITE" id="PS51352">
    <property type="entry name" value="THIOREDOXIN_2"/>
    <property type="match status" value="1"/>
</dbReference>
<comment type="similarity">
    <text evidence="1">Belongs to the SCO1/2 family.</text>
</comment>
<dbReference type="PANTHER" id="PTHR12151:SF25">
    <property type="entry name" value="LINALOOL DEHYDRATASE_ISOMERASE DOMAIN-CONTAINING PROTEIN"/>
    <property type="match status" value="1"/>
</dbReference>
<evidence type="ECO:0000259" key="6">
    <source>
        <dbReference type="PROSITE" id="PS51352"/>
    </source>
</evidence>
<evidence type="ECO:0000256" key="5">
    <source>
        <dbReference type="SAM" id="SignalP"/>
    </source>
</evidence>
<dbReference type="Pfam" id="PF02630">
    <property type="entry name" value="SCO1-SenC"/>
    <property type="match status" value="1"/>
</dbReference>
<keyword evidence="3" id="KW-0479">Metal-binding</keyword>
<evidence type="ECO:0000313" key="8">
    <source>
        <dbReference type="Proteomes" id="UP000604381"/>
    </source>
</evidence>
<evidence type="ECO:0000256" key="2">
    <source>
        <dbReference type="ARBA" id="ARBA00023008"/>
    </source>
</evidence>